<dbReference type="PRINTS" id="PR00463">
    <property type="entry name" value="EP450I"/>
</dbReference>
<evidence type="ECO:0000256" key="3">
    <source>
        <dbReference type="ARBA" id="ARBA00022723"/>
    </source>
</evidence>
<keyword evidence="4 8" id="KW-0560">Oxidoreductase</keyword>
<organism evidence="9 10">
    <name type="scientific">Actinopolyspora mortivallis</name>
    <dbReference type="NCBI Taxonomy" id="33906"/>
    <lineage>
        <taxon>Bacteria</taxon>
        <taxon>Bacillati</taxon>
        <taxon>Actinomycetota</taxon>
        <taxon>Actinomycetes</taxon>
        <taxon>Actinopolysporales</taxon>
        <taxon>Actinopolysporaceae</taxon>
        <taxon>Actinopolyspora</taxon>
    </lineage>
</organism>
<evidence type="ECO:0000256" key="6">
    <source>
        <dbReference type="ARBA" id="ARBA00023033"/>
    </source>
</evidence>
<keyword evidence="2 7" id="KW-0349">Heme</keyword>
<evidence type="ECO:0000313" key="10">
    <source>
        <dbReference type="Proteomes" id="UP000239352"/>
    </source>
</evidence>
<dbReference type="InterPro" id="IPR050196">
    <property type="entry name" value="Cytochrome_P450_Monoox"/>
</dbReference>
<keyword evidence="3 7" id="KW-0479">Metal-binding</keyword>
<evidence type="ECO:0000313" key="9">
    <source>
        <dbReference type="EMBL" id="PRW63505.1"/>
    </source>
</evidence>
<gene>
    <name evidence="9" type="ORF">CEP50_09910</name>
</gene>
<dbReference type="GO" id="GO:0020037">
    <property type="term" value="F:heme binding"/>
    <property type="evidence" value="ECO:0007669"/>
    <property type="project" value="InterPro"/>
</dbReference>
<keyword evidence="10" id="KW-1185">Reference proteome</keyword>
<evidence type="ECO:0000256" key="2">
    <source>
        <dbReference type="ARBA" id="ARBA00022617"/>
    </source>
</evidence>
<comment type="caution">
    <text evidence="9">The sequence shown here is derived from an EMBL/GenBank/DDBJ whole genome shotgun (WGS) entry which is preliminary data.</text>
</comment>
<dbReference type="GO" id="GO:0016705">
    <property type="term" value="F:oxidoreductase activity, acting on paired donors, with incorporation or reduction of molecular oxygen"/>
    <property type="evidence" value="ECO:0007669"/>
    <property type="project" value="InterPro"/>
</dbReference>
<comment type="cofactor">
    <cofactor evidence="7">
        <name>heme</name>
        <dbReference type="ChEBI" id="CHEBI:30413"/>
    </cofactor>
</comment>
<feature type="binding site" description="axial binding residue" evidence="7">
    <location>
        <position position="391"/>
    </location>
    <ligand>
        <name>heme</name>
        <dbReference type="ChEBI" id="CHEBI:30413"/>
    </ligand>
    <ligandPart>
        <name>Fe</name>
        <dbReference type="ChEBI" id="CHEBI:18248"/>
    </ligandPart>
</feature>
<reference evidence="9 10" key="1">
    <citation type="submission" date="2018-03" db="EMBL/GenBank/DDBJ databases">
        <title>Actinopolyspora mortivallis from Sahara, screening for active biomolecules.</title>
        <authorList>
            <person name="Selama O."/>
            <person name="Wellington E.M.H."/>
            <person name="Hacene H."/>
        </authorList>
    </citation>
    <scope>NUCLEOTIDE SEQUENCE [LARGE SCALE GENOMIC DNA]</scope>
    <source>
        <strain evidence="9 10">M5A</strain>
    </source>
</reference>
<keyword evidence="5 7" id="KW-0408">Iron</keyword>
<protein>
    <recommendedName>
        <fullName evidence="11">Cytochrome P450</fullName>
    </recommendedName>
</protein>
<dbReference type="RefSeq" id="WP_106113656.1">
    <property type="nucleotide sequence ID" value="NZ_PVSR01000013.1"/>
</dbReference>
<dbReference type="PRINTS" id="PR00385">
    <property type="entry name" value="P450"/>
</dbReference>
<proteinExistence type="inferred from homology"/>
<dbReference type="Gene3D" id="1.10.630.10">
    <property type="entry name" value="Cytochrome P450"/>
    <property type="match status" value="1"/>
</dbReference>
<name>A0A2T0GWL3_ACTMO</name>
<dbReference type="GO" id="GO:0005506">
    <property type="term" value="F:iron ion binding"/>
    <property type="evidence" value="ECO:0007669"/>
    <property type="project" value="InterPro"/>
</dbReference>
<dbReference type="PROSITE" id="PS00086">
    <property type="entry name" value="CYTOCHROME_P450"/>
    <property type="match status" value="1"/>
</dbReference>
<evidence type="ECO:0000256" key="8">
    <source>
        <dbReference type="RuleBase" id="RU000461"/>
    </source>
</evidence>
<evidence type="ECO:0000256" key="1">
    <source>
        <dbReference type="ARBA" id="ARBA00010617"/>
    </source>
</evidence>
<dbReference type="PANTHER" id="PTHR24291">
    <property type="entry name" value="CYTOCHROME P450 FAMILY 4"/>
    <property type="match status" value="1"/>
</dbReference>
<dbReference type="Pfam" id="PF00067">
    <property type="entry name" value="p450"/>
    <property type="match status" value="1"/>
</dbReference>
<dbReference type="SUPFAM" id="SSF48264">
    <property type="entry name" value="Cytochrome P450"/>
    <property type="match status" value="1"/>
</dbReference>
<dbReference type="PANTHER" id="PTHR24291:SF50">
    <property type="entry name" value="BIFUNCTIONAL ALBAFLAVENONE MONOOXYGENASE_TERPENE SYNTHASE"/>
    <property type="match status" value="1"/>
</dbReference>
<keyword evidence="6 8" id="KW-0503">Monooxygenase</keyword>
<dbReference type="AlphaFoldDB" id="A0A2T0GWL3"/>
<dbReference type="InterPro" id="IPR017972">
    <property type="entry name" value="Cyt_P450_CS"/>
</dbReference>
<evidence type="ECO:0008006" key="11">
    <source>
        <dbReference type="Google" id="ProtNLM"/>
    </source>
</evidence>
<dbReference type="InterPro" id="IPR001128">
    <property type="entry name" value="Cyt_P450"/>
</dbReference>
<evidence type="ECO:0000256" key="4">
    <source>
        <dbReference type="ARBA" id="ARBA00023002"/>
    </source>
</evidence>
<accession>A0A2T0GWL3</accession>
<comment type="similarity">
    <text evidence="1 8">Belongs to the cytochrome P450 family.</text>
</comment>
<dbReference type="InterPro" id="IPR002401">
    <property type="entry name" value="Cyt_P450_E_grp-I"/>
</dbReference>
<evidence type="ECO:0000256" key="7">
    <source>
        <dbReference type="PIRSR" id="PIRSR602401-1"/>
    </source>
</evidence>
<dbReference type="GO" id="GO:0004497">
    <property type="term" value="F:monooxygenase activity"/>
    <property type="evidence" value="ECO:0007669"/>
    <property type="project" value="UniProtKB-KW"/>
</dbReference>
<dbReference type="Proteomes" id="UP000239352">
    <property type="component" value="Unassembled WGS sequence"/>
</dbReference>
<dbReference type="EMBL" id="PVSR01000013">
    <property type="protein sequence ID" value="PRW63505.1"/>
    <property type="molecule type" value="Genomic_DNA"/>
</dbReference>
<dbReference type="CDD" id="cd00302">
    <property type="entry name" value="cytochrome_P450"/>
    <property type="match status" value="1"/>
</dbReference>
<evidence type="ECO:0000256" key="5">
    <source>
        <dbReference type="ARBA" id="ARBA00023004"/>
    </source>
</evidence>
<dbReference type="InterPro" id="IPR036396">
    <property type="entry name" value="Cyt_P450_sf"/>
</dbReference>
<dbReference type="InParanoid" id="A0A2T0GWL3"/>
<sequence>MSRIPGPNIFSGMFALRDISKNPLKGMTDLVRNHGDLVRVRTGKKPILVVNDPTNAKNVLSDDSIYVRTNPPPLRKFLSGSLLLSRGEDWEQRKRSDGEAFTEIISEKALKDLVESADYAIERFGSTENDGGRPEILEEFRKIMFRMTSEAFLRTRFTESETETIINDIGRIEDITERWSTRLVKPSKRTLRQERKETHEIKKRHDSIILPKVASRIHEVNKEDNLISILQKKNKKDGNPLPPQDICGVLGNLIAGERASSIVMTWILHCLSLNPRVQLEARKEINRTTSGKPIEEKHLKDLEFLDHVVEETLRLYPPTWKIFRATNQETRLQNHLVPPGTLIMISPYLLHRNPRYWSHPDDFYPERFSSQDARDTDSGAYMPFGFGPRACLGKNMAFQQLKIITSLVVQKYDIKEESEEEIKPSPGFYLNPDSNPCISLEPVRTEKGDHIEHDGSVQ</sequence>